<keyword evidence="2 5" id="KW-0690">Ribosome biogenesis</keyword>
<dbReference type="EMBL" id="FNSN01000003">
    <property type="protein sequence ID" value="SEB95799.1"/>
    <property type="molecule type" value="Genomic_DNA"/>
</dbReference>
<dbReference type="Gene3D" id="2.40.30.60">
    <property type="entry name" value="RimM"/>
    <property type="match status" value="1"/>
</dbReference>
<dbReference type="PANTHER" id="PTHR33692">
    <property type="entry name" value="RIBOSOME MATURATION FACTOR RIMM"/>
    <property type="match status" value="1"/>
</dbReference>
<dbReference type="AlphaFoldDB" id="A0A1H4NKN7"/>
<dbReference type="NCBIfam" id="TIGR02273">
    <property type="entry name" value="16S_RimM"/>
    <property type="match status" value="1"/>
</dbReference>
<dbReference type="InterPro" id="IPR011961">
    <property type="entry name" value="RimM"/>
</dbReference>
<organism evidence="8 9">
    <name type="scientific">Arthrobacter woluwensis</name>
    <dbReference type="NCBI Taxonomy" id="156980"/>
    <lineage>
        <taxon>Bacteria</taxon>
        <taxon>Bacillati</taxon>
        <taxon>Actinomycetota</taxon>
        <taxon>Actinomycetes</taxon>
        <taxon>Micrococcales</taxon>
        <taxon>Micrococcaceae</taxon>
        <taxon>Arthrobacter</taxon>
    </lineage>
</organism>
<dbReference type="GO" id="GO:0005737">
    <property type="term" value="C:cytoplasm"/>
    <property type="evidence" value="ECO:0007669"/>
    <property type="project" value="UniProtKB-SubCell"/>
</dbReference>
<dbReference type="GO" id="GO:0043022">
    <property type="term" value="F:ribosome binding"/>
    <property type="evidence" value="ECO:0007669"/>
    <property type="project" value="InterPro"/>
</dbReference>
<dbReference type="InterPro" id="IPR011033">
    <property type="entry name" value="PRC_barrel-like_sf"/>
</dbReference>
<evidence type="ECO:0000256" key="5">
    <source>
        <dbReference type="HAMAP-Rule" id="MF_00014"/>
    </source>
</evidence>
<sequence length="182" mass="19993">MQLQVARLGRPHGIRGEVTVELFTDDPEGRFVPGAEFVTEPAANGPLTVTSARWNKGTLLLGFDAVRDRNRAEELRGTYLFVDSDELEDDGEDEGWYEHELLGLEVRVGVEKVGTVAELRTMPVQDLLVVRTVDGRDVLIPFVDEIVPEIDPEEGYVLLTPPPGLLELNAEQEGSAPSGDEA</sequence>
<comment type="subunit">
    <text evidence="5">Binds ribosomal protein uS19.</text>
</comment>
<evidence type="ECO:0000313" key="9">
    <source>
        <dbReference type="Proteomes" id="UP000182652"/>
    </source>
</evidence>
<keyword evidence="4 5" id="KW-0143">Chaperone</keyword>
<protein>
    <recommendedName>
        <fullName evidence="5">Ribosome maturation factor RimM</fullName>
    </recommendedName>
</protein>
<feature type="domain" description="RimM N-terminal" evidence="6">
    <location>
        <begin position="4"/>
        <end position="85"/>
    </location>
</feature>
<dbReference type="GO" id="GO:0042274">
    <property type="term" value="P:ribosomal small subunit biogenesis"/>
    <property type="evidence" value="ECO:0007669"/>
    <property type="project" value="UniProtKB-UniRule"/>
</dbReference>
<evidence type="ECO:0000256" key="2">
    <source>
        <dbReference type="ARBA" id="ARBA00022517"/>
    </source>
</evidence>
<dbReference type="InterPro" id="IPR002676">
    <property type="entry name" value="RimM_N"/>
</dbReference>
<dbReference type="HAMAP" id="MF_00014">
    <property type="entry name" value="Ribosome_mat_RimM"/>
    <property type="match status" value="1"/>
</dbReference>
<gene>
    <name evidence="5" type="primary">rimM</name>
    <name evidence="8" type="ORF">SAMN04489745_1700</name>
</gene>
<keyword evidence="3 5" id="KW-0698">rRNA processing</keyword>
<evidence type="ECO:0000256" key="1">
    <source>
        <dbReference type="ARBA" id="ARBA00022490"/>
    </source>
</evidence>
<dbReference type="SUPFAM" id="SSF50346">
    <property type="entry name" value="PRC-barrel domain"/>
    <property type="match status" value="1"/>
</dbReference>
<evidence type="ECO:0000256" key="4">
    <source>
        <dbReference type="ARBA" id="ARBA00023186"/>
    </source>
</evidence>
<dbReference type="GO" id="GO:0006364">
    <property type="term" value="P:rRNA processing"/>
    <property type="evidence" value="ECO:0007669"/>
    <property type="project" value="UniProtKB-UniRule"/>
</dbReference>
<dbReference type="Proteomes" id="UP000182652">
    <property type="component" value="Unassembled WGS sequence"/>
</dbReference>
<dbReference type="SUPFAM" id="SSF50447">
    <property type="entry name" value="Translation proteins"/>
    <property type="match status" value="1"/>
</dbReference>
<dbReference type="Gene3D" id="2.30.30.240">
    <property type="entry name" value="PRC-barrel domain"/>
    <property type="match status" value="1"/>
</dbReference>
<proteinExistence type="inferred from homology"/>
<dbReference type="GO" id="GO:0005840">
    <property type="term" value="C:ribosome"/>
    <property type="evidence" value="ECO:0007669"/>
    <property type="project" value="InterPro"/>
</dbReference>
<keyword evidence="9" id="KW-1185">Reference proteome</keyword>
<dbReference type="InterPro" id="IPR036976">
    <property type="entry name" value="RimM_N_sf"/>
</dbReference>
<comment type="domain">
    <text evidence="5">The PRC barrel domain binds ribosomal protein uS19.</text>
</comment>
<dbReference type="InterPro" id="IPR056792">
    <property type="entry name" value="PRC_RimM"/>
</dbReference>
<comment type="similarity">
    <text evidence="5">Belongs to the RimM family.</text>
</comment>
<comment type="subcellular location">
    <subcellularLocation>
        <location evidence="5">Cytoplasm</location>
    </subcellularLocation>
</comment>
<accession>A0A1H4NKN7</accession>
<dbReference type="PANTHER" id="PTHR33692:SF1">
    <property type="entry name" value="RIBOSOME MATURATION FACTOR RIMM"/>
    <property type="match status" value="1"/>
</dbReference>
<evidence type="ECO:0000259" key="7">
    <source>
        <dbReference type="Pfam" id="PF24986"/>
    </source>
</evidence>
<comment type="function">
    <text evidence="5">An accessory protein needed during the final step in the assembly of 30S ribosomal subunit, possibly for assembly of the head region. Essential for efficient processing of 16S rRNA. May be needed both before and after RbfA during the maturation of 16S rRNA. It has affinity for free ribosomal 30S subunits but not for 70S ribosomes.</text>
</comment>
<feature type="domain" description="Ribosome maturation factor RimM PRC barrel" evidence="7">
    <location>
        <begin position="99"/>
        <end position="165"/>
    </location>
</feature>
<dbReference type="InterPro" id="IPR009000">
    <property type="entry name" value="Transl_B-barrel_sf"/>
</dbReference>
<keyword evidence="1 5" id="KW-0963">Cytoplasm</keyword>
<dbReference type="Pfam" id="PF01782">
    <property type="entry name" value="RimM"/>
    <property type="match status" value="1"/>
</dbReference>
<dbReference type="Pfam" id="PF24986">
    <property type="entry name" value="PRC_RimM"/>
    <property type="match status" value="1"/>
</dbReference>
<name>A0A1H4NKN7_9MICC</name>
<evidence type="ECO:0000259" key="6">
    <source>
        <dbReference type="Pfam" id="PF01782"/>
    </source>
</evidence>
<evidence type="ECO:0000256" key="3">
    <source>
        <dbReference type="ARBA" id="ARBA00022552"/>
    </source>
</evidence>
<evidence type="ECO:0000313" key="8">
    <source>
        <dbReference type="EMBL" id="SEB95799.1"/>
    </source>
</evidence>
<dbReference type="STRING" id="156980.SAMN04489745_1700"/>
<reference evidence="8 9" key="1">
    <citation type="submission" date="2016-10" db="EMBL/GenBank/DDBJ databases">
        <authorList>
            <person name="de Groot N.N."/>
        </authorList>
    </citation>
    <scope>NUCLEOTIDE SEQUENCE [LARGE SCALE GENOMIC DNA]</scope>
    <source>
        <strain evidence="8 9">DSM 10495</strain>
    </source>
</reference>
<dbReference type="RefSeq" id="WP_066210721.1">
    <property type="nucleotide sequence ID" value="NZ_FNSN01000003.1"/>
</dbReference>